<dbReference type="EMBL" id="LAZR01035324">
    <property type="protein sequence ID" value="KKL27827.1"/>
    <property type="molecule type" value="Genomic_DNA"/>
</dbReference>
<gene>
    <name evidence="1" type="ORF">LCGC14_2381280</name>
</gene>
<reference evidence="1" key="1">
    <citation type="journal article" date="2015" name="Nature">
        <title>Complex archaea that bridge the gap between prokaryotes and eukaryotes.</title>
        <authorList>
            <person name="Spang A."/>
            <person name="Saw J.H."/>
            <person name="Jorgensen S.L."/>
            <person name="Zaremba-Niedzwiedzka K."/>
            <person name="Martijn J."/>
            <person name="Lind A.E."/>
            <person name="van Eijk R."/>
            <person name="Schleper C."/>
            <person name="Guy L."/>
            <person name="Ettema T.J."/>
        </authorList>
    </citation>
    <scope>NUCLEOTIDE SEQUENCE</scope>
</reference>
<evidence type="ECO:0000313" key="1">
    <source>
        <dbReference type="EMBL" id="KKL27827.1"/>
    </source>
</evidence>
<organism evidence="1">
    <name type="scientific">marine sediment metagenome</name>
    <dbReference type="NCBI Taxonomy" id="412755"/>
    <lineage>
        <taxon>unclassified sequences</taxon>
        <taxon>metagenomes</taxon>
        <taxon>ecological metagenomes</taxon>
    </lineage>
</organism>
<name>A0A0F9CN25_9ZZZZ</name>
<protein>
    <submittedName>
        <fullName evidence="1">Uncharacterized protein</fullName>
    </submittedName>
</protein>
<comment type="caution">
    <text evidence="1">The sequence shown here is derived from an EMBL/GenBank/DDBJ whole genome shotgun (WGS) entry which is preliminary data.</text>
</comment>
<dbReference type="AlphaFoldDB" id="A0A0F9CN25"/>
<sequence length="36" mass="3837">MPLYGSAVMCVFSVAPGFTKSPTRPGGQAIARRLRL</sequence>
<feature type="non-terminal residue" evidence="1">
    <location>
        <position position="36"/>
    </location>
</feature>
<accession>A0A0F9CN25</accession>
<proteinExistence type="predicted"/>